<dbReference type="PANTHER" id="PTHR24248">
    <property type="entry name" value="ADRENERGIC RECEPTOR-RELATED G-PROTEIN COUPLED RECEPTOR"/>
    <property type="match status" value="1"/>
</dbReference>
<proteinExistence type="inferred from homology"/>
<evidence type="ECO:0000256" key="7">
    <source>
        <dbReference type="ARBA" id="ARBA00023157"/>
    </source>
</evidence>
<dbReference type="PROSITE" id="PS50262">
    <property type="entry name" value="G_PROTEIN_RECEP_F1_2"/>
    <property type="match status" value="1"/>
</dbReference>
<evidence type="ECO:0000256" key="2">
    <source>
        <dbReference type="ARBA" id="ARBA00022475"/>
    </source>
</evidence>
<gene>
    <name evidence="13" type="ORF">PEVE_00026350</name>
</gene>
<keyword evidence="9 10" id="KW-0807">Transducer</keyword>
<dbReference type="InterPro" id="IPR000276">
    <property type="entry name" value="GPCR_Rhodpsn"/>
</dbReference>
<feature type="transmembrane region" description="Helical" evidence="11">
    <location>
        <begin position="194"/>
        <end position="221"/>
    </location>
</feature>
<dbReference type="InterPro" id="IPR017452">
    <property type="entry name" value="GPCR_Rhodpsn_7TM"/>
</dbReference>
<evidence type="ECO:0000256" key="1">
    <source>
        <dbReference type="ARBA" id="ARBA00004651"/>
    </source>
</evidence>
<evidence type="ECO:0000313" key="13">
    <source>
        <dbReference type="EMBL" id="CAH3025529.1"/>
    </source>
</evidence>
<keyword evidence="5 10" id="KW-0297">G-protein coupled receptor</keyword>
<evidence type="ECO:0000256" key="9">
    <source>
        <dbReference type="ARBA" id="ARBA00023224"/>
    </source>
</evidence>
<organism evidence="13 14">
    <name type="scientific">Porites evermanni</name>
    <dbReference type="NCBI Taxonomy" id="104178"/>
    <lineage>
        <taxon>Eukaryota</taxon>
        <taxon>Metazoa</taxon>
        <taxon>Cnidaria</taxon>
        <taxon>Anthozoa</taxon>
        <taxon>Hexacorallia</taxon>
        <taxon>Scleractinia</taxon>
        <taxon>Fungiina</taxon>
        <taxon>Poritidae</taxon>
        <taxon>Porites</taxon>
    </lineage>
</organism>
<feature type="transmembrane region" description="Helical" evidence="11">
    <location>
        <begin position="280"/>
        <end position="302"/>
    </location>
</feature>
<feature type="transmembrane region" description="Helical" evidence="11">
    <location>
        <begin position="110"/>
        <end position="131"/>
    </location>
</feature>
<dbReference type="SMART" id="SM01381">
    <property type="entry name" value="7TM_GPCR_Srsx"/>
    <property type="match status" value="1"/>
</dbReference>
<feature type="transmembrane region" description="Helical" evidence="11">
    <location>
        <begin position="71"/>
        <end position="90"/>
    </location>
</feature>
<keyword evidence="8 10" id="KW-0675">Receptor</keyword>
<dbReference type="Proteomes" id="UP001159427">
    <property type="component" value="Unassembled WGS sequence"/>
</dbReference>
<dbReference type="EMBL" id="CALNXI010000357">
    <property type="protein sequence ID" value="CAH3025529.1"/>
    <property type="molecule type" value="Genomic_DNA"/>
</dbReference>
<evidence type="ECO:0000256" key="11">
    <source>
        <dbReference type="SAM" id="Phobius"/>
    </source>
</evidence>
<dbReference type="Gene3D" id="1.20.1070.10">
    <property type="entry name" value="Rhodopsin 7-helix transmembrane proteins"/>
    <property type="match status" value="1"/>
</dbReference>
<keyword evidence="6 11" id="KW-0472">Membrane</keyword>
<comment type="caution">
    <text evidence="13">The sequence shown here is derived from an EMBL/GenBank/DDBJ whole genome shotgun (WGS) entry which is preliminary data.</text>
</comment>
<evidence type="ECO:0000313" key="14">
    <source>
        <dbReference type="Proteomes" id="UP001159427"/>
    </source>
</evidence>
<name>A0ABN8M7D5_9CNID</name>
<evidence type="ECO:0000259" key="12">
    <source>
        <dbReference type="PROSITE" id="PS50262"/>
    </source>
</evidence>
<feature type="transmembrane region" description="Helical" evidence="11">
    <location>
        <begin position="314"/>
        <end position="336"/>
    </location>
</feature>
<accession>A0ABN8M7D5</accession>
<dbReference type="PRINTS" id="PR00237">
    <property type="entry name" value="GPCRRHODOPSN"/>
</dbReference>
<evidence type="ECO:0000256" key="5">
    <source>
        <dbReference type="ARBA" id="ARBA00023040"/>
    </source>
</evidence>
<reference evidence="13 14" key="1">
    <citation type="submission" date="2022-05" db="EMBL/GenBank/DDBJ databases">
        <authorList>
            <consortium name="Genoscope - CEA"/>
            <person name="William W."/>
        </authorList>
    </citation>
    <scope>NUCLEOTIDE SEQUENCE [LARGE SCALE GENOMIC DNA]</scope>
</reference>
<evidence type="ECO:0000256" key="4">
    <source>
        <dbReference type="ARBA" id="ARBA00022989"/>
    </source>
</evidence>
<dbReference type="PROSITE" id="PS00237">
    <property type="entry name" value="G_PROTEIN_RECEP_F1_1"/>
    <property type="match status" value="1"/>
</dbReference>
<protein>
    <recommendedName>
        <fullName evidence="12">G-protein coupled receptors family 1 profile domain-containing protein</fullName>
    </recommendedName>
</protein>
<feature type="transmembrane region" description="Helical" evidence="11">
    <location>
        <begin position="33"/>
        <end position="59"/>
    </location>
</feature>
<dbReference type="PANTHER" id="PTHR24248:SF199">
    <property type="entry name" value="IP13425P-RELATED"/>
    <property type="match status" value="1"/>
</dbReference>
<keyword evidence="2" id="KW-1003">Cell membrane</keyword>
<comment type="similarity">
    <text evidence="10">Belongs to the G-protein coupled receptor 1 family.</text>
</comment>
<feature type="domain" description="G-protein coupled receptors family 1 profile" evidence="12">
    <location>
        <begin position="50"/>
        <end position="334"/>
    </location>
</feature>
<evidence type="ECO:0000256" key="3">
    <source>
        <dbReference type="ARBA" id="ARBA00022692"/>
    </source>
</evidence>
<feature type="transmembrane region" description="Helical" evidence="11">
    <location>
        <begin position="152"/>
        <end position="174"/>
    </location>
</feature>
<keyword evidence="3 10" id="KW-0812">Transmembrane</keyword>
<comment type="subcellular location">
    <subcellularLocation>
        <location evidence="1">Cell membrane</location>
        <topology evidence="1">Multi-pass membrane protein</topology>
    </subcellularLocation>
</comment>
<evidence type="ECO:0000256" key="6">
    <source>
        <dbReference type="ARBA" id="ARBA00023136"/>
    </source>
</evidence>
<dbReference type="CDD" id="cd14967">
    <property type="entry name" value="7tmA_amine_R-like"/>
    <property type="match status" value="1"/>
</dbReference>
<keyword evidence="7" id="KW-1015">Disulfide bond</keyword>
<keyword evidence="14" id="KW-1185">Reference proteome</keyword>
<evidence type="ECO:0000256" key="10">
    <source>
        <dbReference type="RuleBase" id="RU000688"/>
    </source>
</evidence>
<evidence type="ECO:0000256" key="8">
    <source>
        <dbReference type="ARBA" id="ARBA00023170"/>
    </source>
</evidence>
<dbReference type="Pfam" id="PF00001">
    <property type="entry name" value="7tm_1"/>
    <property type="match status" value="1"/>
</dbReference>
<sequence length="385" mass="44875">MNDSIGTYHALNATNTTLFPNEPQDGKWRHFRYLLIAVAEAFITMTALVGNFIVVYAFIFYKRLRTSVTNYFIISLAVSDIMTSGLVTSFKLDSDIREGEWKHGEFMCNLYTTMYLLAVPSSVINLCAVTVDRYLVLRMPLRYNSLMPPRRAVLIIACLWIYAIIWACLPVMGWKEDLPTIYNGSCYFLSTREYNITVNIVNFLVPMIFMAVFWSRIYAIVLHHIKRTIKTDQFLNTNDSSNISNIHCTDQDAPPNLFTLASKENKQKKKMRRRFRGSRYIGFIVMLFYFCWLPYVTLSLIGNMCTEQVYIPPLLVEVFLTLGFLNSALNPFLYPFHDKHFKGAFRDMWKRVRTKSLLKNICPKEEVRKKVSKQRSFTRETRLGV</sequence>
<dbReference type="SUPFAM" id="SSF81321">
    <property type="entry name" value="Family A G protein-coupled receptor-like"/>
    <property type="match status" value="1"/>
</dbReference>
<keyword evidence="4 11" id="KW-1133">Transmembrane helix</keyword>